<evidence type="ECO:0000256" key="2">
    <source>
        <dbReference type="ARBA" id="ARBA00022679"/>
    </source>
</evidence>
<protein>
    <submittedName>
        <fullName evidence="6">Type II toxin-antitoxin system HipA family toxin</fullName>
    </submittedName>
</protein>
<keyword evidence="3" id="KW-0418">Kinase</keyword>
<proteinExistence type="inferred from homology"/>
<comment type="caution">
    <text evidence="6">The sequence shown here is derived from an EMBL/GenBank/DDBJ whole genome shotgun (WGS) entry which is preliminary data.</text>
</comment>
<dbReference type="PANTHER" id="PTHR37419">
    <property type="entry name" value="SERINE/THREONINE-PROTEIN KINASE TOXIN HIPA"/>
    <property type="match status" value="1"/>
</dbReference>
<evidence type="ECO:0000313" key="7">
    <source>
        <dbReference type="Proteomes" id="UP000725002"/>
    </source>
</evidence>
<dbReference type="InterPro" id="IPR052028">
    <property type="entry name" value="HipA_Ser/Thr_kinase"/>
</dbReference>
<dbReference type="Pfam" id="PF07804">
    <property type="entry name" value="HipA_C"/>
    <property type="match status" value="1"/>
</dbReference>
<name>A0A940DT14_9BACT</name>
<dbReference type="Proteomes" id="UP000725002">
    <property type="component" value="Unassembled WGS sequence"/>
</dbReference>
<organism evidence="6 7">
    <name type="scientific">Candidatus Cryptobacteroides avicola</name>
    <dbReference type="NCBI Taxonomy" id="2840757"/>
    <lineage>
        <taxon>Bacteria</taxon>
        <taxon>Pseudomonadati</taxon>
        <taxon>Bacteroidota</taxon>
        <taxon>Bacteroidia</taxon>
        <taxon>Bacteroidales</taxon>
        <taxon>Candidatus Cryptobacteroides</taxon>
    </lineage>
</organism>
<accession>A0A940DT14</accession>
<comment type="similarity">
    <text evidence="1">Belongs to the HipA Ser/Thr kinase family.</text>
</comment>
<reference evidence="6" key="1">
    <citation type="submission" date="2020-10" db="EMBL/GenBank/DDBJ databases">
        <authorList>
            <person name="Gilroy R."/>
        </authorList>
    </citation>
    <scope>NUCLEOTIDE SEQUENCE</scope>
    <source>
        <strain evidence="6">G3-8215</strain>
    </source>
</reference>
<evidence type="ECO:0000259" key="5">
    <source>
        <dbReference type="Pfam" id="PF13657"/>
    </source>
</evidence>
<feature type="domain" description="HipA N-terminal subdomain 1" evidence="5">
    <location>
        <begin position="5"/>
        <end position="118"/>
    </location>
</feature>
<dbReference type="EMBL" id="JADILV010000011">
    <property type="protein sequence ID" value="MBO8482808.1"/>
    <property type="molecule type" value="Genomic_DNA"/>
</dbReference>
<dbReference type="GO" id="GO:0005829">
    <property type="term" value="C:cytosol"/>
    <property type="evidence" value="ECO:0007669"/>
    <property type="project" value="TreeGrafter"/>
</dbReference>
<dbReference type="Pfam" id="PF13657">
    <property type="entry name" value="Couple_hipA"/>
    <property type="match status" value="1"/>
</dbReference>
<dbReference type="InterPro" id="IPR012893">
    <property type="entry name" value="HipA-like_C"/>
</dbReference>
<dbReference type="GO" id="GO:0004674">
    <property type="term" value="F:protein serine/threonine kinase activity"/>
    <property type="evidence" value="ECO:0007669"/>
    <property type="project" value="TreeGrafter"/>
</dbReference>
<evidence type="ECO:0000256" key="3">
    <source>
        <dbReference type="ARBA" id="ARBA00022777"/>
    </source>
</evidence>
<gene>
    <name evidence="6" type="ORF">IAB75_01630</name>
</gene>
<keyword evidence="2" id="KW-0808">Transferase</keyword>
<dbReference type="PANTHER" id="PTHR37419:SF8">
    <property type="entry name" value="TOXIN YJJJ"/>
    <property type="match status" value="1"/>
</dbReference>
<reference evidence="6" key="2">
    <citation type="journal article" date="2021" name="PeerJ">
        <title>Extensive microbial diversity within the chicken gut microbiome revealed by metagenomics and culture.</title>
        <authorList>
            <person name="Gilroy R."/>
            <person name="Ravi A."/>
            <person name="Getino M."/>
            <person name="Pursley I."/>
            <person name="Horton D.L."/>
            <person name="Alikhan N.F."/>
            <person name="Baker D."/>
            <person name="Gharbi K."/>
            <person name="Hall N."/>
            <person name="Watson M."/>
            <person name="Adriaenssens E.M."/>
            <person name="Foster-Nyarko E."/>
            <person name="Jarju S."/>
            <person name="Secka A."/>
            <person name="Antonio M."/>
            <person name="Oren A."/>
            <person name="Chaudhuri R.R."/>
            <person name="La Ragione R."/>
            <person name="Hildebrand F."/>
            <person name="Pallen M.J."/>
        </authorList>
    </citation>
    <scope>NUCLEOTIDE SEQUENCE</scope>
    <source>
        <strain evidence="6">G3-8215</strain>
    </source>
</reference>
<evidence type="ECO:0000313" key="6">
    <source>
        <dbReference type="EMBL" id="MBO8482808.1"/>
    </source>
</evidence>
<dbReference type="InterPro" id="IPR017508">
    <property type="entry name" value="HipA_N1"/>
</dbReference>
<feature type="domain" description="HipA-like C-terminal" evidence="4">
    <location>
        <begin position="168"/>
        <end position="385"/>
    </location>
</feature>
<evidence type="ECO:0000256" key="1">
    <source>
        <dbReference type="ARBA" id="ARBA00010164"/>
    </source>
</evidence>
<dbReference type="AlphaFoldDB" id="A0A940DT14"/>
<sequence>MKGPLKILLWGKEIGRLVWDKRTRNTYFMYNPEFLNDSLDIAPLTAPVKGRSSRLPIYGESDRKYQRLPAFLADSLPDDWGNQLFERWRIENKLSNADITPLEKLSFIGKRGMGALEFVPETSGITAGDRIDIQQLIDLAGRIFKERENAHILPGESLTMQSLIAVGTSAGGRQPKAILAINRENGDISSGQISGLEGYDYCILKFGDPERSSAELEMTYYEMCRMAGIRIMDSGLLDVEGVKHFLTKRFDRADGEKVHTQTVAALCPGTDSYEKLLGICRKMRLSERDCEEVFRRMVFNILANNTDDHDKNFSYIMDKNGHWELSPAYDMTFIFNRGGFQPQDERCFMVRGKLMDITRQDVLDFAKDNGIRRAESIIREVARAVGSFRATAGKFKVKKEWVNRVDSCLSSRLSEWGFTASAGQKEIQEIDGHTVCDARIEQAYKGNLHLLATVDGRDRKYIFRQGTKEYEIANRNGIFNIPQEELRELVRQYLIAKVNEL</sequence>
<evidence type="ECO:0000259" key="4">
    <source>
        <dbReference type="Pfam" id="PF07804"/>
    </source>
</evidence>
<dbReference type="Gene3D" id="1.10.1070.20">
    <property type="match status" value="1"/>
</dbReference>